<sequence>MSAMANTTLIGTTITKPTTNPGREKTMRDADATPRVNIHDFCEEYYEDILPIIMDKIRHDKRKEVHTRTNHIYRYRDRDCSRRMKRGRDSESSLSCVSESGFNDGGHWNSKSKRHKPTDEDDLTKPWMCEEVDPSMPRIRNFESSQTIEDFMERFKVETERMKGAPECMRIFGFMHRVNNSELTKRLSEHVPKKMEEMMITTAAFIEAKPPPLAKRKVSQGREGGLADLPPHKDTERNSRGRGRKVPAATSFEAEIGEHVIHRMYVDGGSLTEVLSEQCFNRLWPKVKNQMVPATTSLTGFSGETIWPLGQLRLLVTIGDADHSTRVWMNFIIARSLSSYNSIIGRPGIKEIQVVPSTAHEMLKFRAGGGIVTIRSTILIPDECTTMITSSKEIPKEAAVCHENFKVALHPNFPDQEVLNIGSISERDIHPFGKRKGARPWNARRPSKKRIVTPFQKSTKKLNLSAATLSSVSWTLTKAITRYSWQSQMRRKWLSTPAKGCIAIQKCLSASRTLAPHTNGWWTKPSTAKLVET</sequence>
<dbReference type="PANTHER" id="PTHR33240:SF15">
    <property type="entry name" value="GAG-PRO-LIKE PROTEIN"/>
    <property type="match status" value="1"/>
</dbReference>
<evidence type="ECO:0000256" key="1">
    <source>
        <dbReference type="SAM" id="MobiDB-lite"/>
    </source>
</evidence>
<keyword evidence="2" id="KW-0548">Nucleotidyltransferase</keyword>
<dbReference type="EMBL" id="BKCJ010296248">
    <property type="protein sequence ID" value="GEZ57925.1"/>
    <property type="molecule type" value="Genomic_DNA"/>
</dbReference>
<evidence type="ECO:0000313" key="2">
    <source>
        <dbReference type="EMBL" id="GEZ57925.1"/>
    </source>
</evidence>
<feature type="compositionally biased region" description="Basic and acidic residues" evidence="1">
    <location>
        <begin position="230"/>
        <end position="239"/>
    </location>
</feature>
<gene>
    <name evidence="2" type="ORF">Tci_529898</name>
</gene>
<keyword evidence="2" id="KW-0695">RNA-directed DNA polymerase</keyword>
<feature type="region of interest" description="Disordered" evidence="1">
    <location>
        <begin position="211"/>
        <end position="249"/>
    </location>
</feature>
<keyword evidence="2" id="KW-0808">Transferase</keyword>
<feature type="region of interest" description="Disordered" evidence="1">
    <location>
        <begin position="105"/>
        <end position="125"/>
    </location>
</feature>
<dbReference type="GO" id="GO:0003964">
    <property type="term" value="F:RNA-directed DNA polymerase activity"/>
    <property type="evidence" value="ECO:0007669"/>
    <property type="project" value="UniProtKB-KW"/>
</dbReference>
<name>A0A699IKV4_TANCI</name>
<reference evidence="2" key="1">
    <citation type="journal article" date="2019" name="Sci. Rep.">
        <title>Draft genome of Tanacetum cinerariifolium, the natural source of mosquito coil.</title>
        <authorList>
            <person name="Yamashiro T."/>
            <person name="Shiraishi A."/>
            <person name="Satake H."/>
            <person name="Nakayama K."/>
        </authorList>
    </citation>
    <scope>NUCLEOTIDE SEQUENCE</scope>
</reference>
<dbReference type="AlphaFoldDB" id="A0A699IKV4"/>
<organism evidence="2">
    <name type="scientific">Tanacetum cinerariifolium</name>
    <name type="common">Dalmatian daisy</name>
    <name type="synonym">Chrysanthemum cinerariifolium</name>
    <dbReference type="NCBI Taxonomy" id="118510"/>
    <lineage>
        <taxon>Eukaryota</taxon>
        <taxon>Viridiplantae</taxon>
        <taxon>Streptophyta</taxon>
        <taxon>Embryophyta</taxon>
        <taxon>Tracheophyta</taxon>
        <taxon>Spermatophyta</taxon>
        <taxon>Magnoliopsida</taxon>
        <taxon>eudicotyledons</taxon>
        <taxon>Gunneridae</taxon>
        <taxon>Pentapetalae</taxon>
        <taxon>asterids</taxon>
        <taxon>campanulids</taxon>
        <taxon>Asterales</taxon>
        <taxon>Asteraceae</taxon>
        <taxon>Asteroideae</taxon>
        <taxon>Anthemideae</taxon>
        <taxon>Anthemidinae</taxon>
        <taxon>Tanacetum</taxon>
    </lineage>
</organism>
<accession>A0A699IKV4</accession>
<proteinExistence type="predicted"/>
<comment type="caution">
    <text evidence="2">The sequence shown here is derived from an EMBL/GenBank/DDBJ whole genome shotgun (WGS) entry which is preliminary data.</text>
</comment>
<dbReference type="PANTHER" id="PTHR33240">
    <property type="entry name" value="OS08G0508500 PROTEIN"/>
    <property type="match status" value="1"/>
</dbReference>
<protein>
    <submittedName>
        <fullName evidence="2">Reverse transcriptase domain-containing protein</fullName>
    </submittedName>
</protein>